<evidence type="ECO:0000259" key="1">
    <source>
        <dbReference type="Pfam" id="PF02016"/>
    </source>
</evidence>
<dbReference type="Gene3D" id="3.40.50.10740">
    <property type="entry name" value="Class I glutamine amidotransferase-like"/>
    <property type="match status" value="1"/>
</dbReference>
<dbReference type="EMBL" id="MPTD01000019">
    <property type="protein sequence ID" value="OMD47460.1"/>
    <property type="molecule type" value="Genomic_DNA"/>
</dbReference>
<evidence type="ECO:0000313" key="3">
    <source>
        <dbReference type="Proteomes" id="UP000187313"/>
    </source>
</evidence>
<dbReference type="InterPro" id="IPR027478">
    <property type="entry name" value="LdcA_N"/>
</dbReference>
<gene>
    <name evidence="2" type="ORF">BSK51_25045</name>
</gene>
<protein>
    <recommendedName>
        <fullName evidence="1">LD-carboxypeptidase N-terminal domain-containing protein</fullName>
    </recommendedName>
</protein>
<evidence type="ECO:0000313" key="2">
    <source>
        <dbReference type="EMBL" id="OMD47460.1"/>
    </source>
</evidence>
<organism evidence="2 3">
    <name type="scientific">Paenibacillus odorifer</name>
    <dbReference type="NCBI Taxonomy" id="189426"/>
    <lineage>
        <taxon>Bacteria</taxon>
        <taxon>Bacillati</taxon>
        <taxon>Bacillota</taxon>
        <taxon>Bacilli</taxon>
        <taxon>Bacillales</taxon>
        <taxon>Paenibacillaceae</taxon>
        <taxon>Paenibacillus</taxon>
    </lineage>
</organism>
<dbReference type="SUPFAM" id="SSF52317">
    <property type="entry name" value="Class I glutamine amidotransferase-like"/>
    <property type="match status" value="1"/>
</dbReference>
<dbReference type="RefSeq" id="WP_076300635.1">
    <property type="nucleotide sequence ID" value="NZ_MPTD01000019.1"/>
</dbReference>
<reference evidence="2 3" key="1">
    <citation type="submission" date="2016-10" db="EMBL/GenBank/DDBJ databases">
        <title>Paenibacillus species isolates.</title>
        <authorList>
            <person name="Beno S.M."/>
        </authorList>
    </citation>
    <scope>NUCLEOTIDE SEQUENCE [LARGE SCALE GENOMIC DNA]</scope>
    <source>
        <strain evidence="2 3">FSL R5-0923</strain>
    </source>
</reference>
<dbReference type="Proteomes" id="UP000187313">
    <property type="component" value="Unassembled WGS sequence"/>
</dbReference>
<dbReference type="PANTHER" id="PTHR30237:SF4">
    <property type="entry name" value="LD-CARBOXYPEPTIDASE C-TERMINAL DOMAIN-CONTAINING PROTEIN"/>
    <property type="match status" value="1"/>
</dbReference>
<feature type="domain" description="LD-carboxypeptidase N-terminal" evidence="1">
    <location>
        <begin position="10"/>
        <end position="77"/>
    </location>
</feature>
<dbReference type="InterPro" id="IPR040449">
    <property type="entry name" value="Peptidase_S66_N"/>
</dbReference>
<dbReference type="InterPro" id="IPR003507">
    <property type="entry name" value="S66_fam"/>
</dbReference>
<dbReference type="Pfam" id="PF02016">
    <property type="entry name" value="Peptidase_S66"/>
    <property type="match status" value="1"/>
</dbReference>
<keyword evidence="3" id="KW-1185">Reference proteome</keyword>
<proteinExistence type="predicted"/>
<dbReference type="PANTHER" id="PTHR30237">
    <property type="entry name" value="MURAMOYLTETRAPEPTIDE CARBOXYPEPTIDASE"/>
    <property type="match status" value="1"/>
</dbReference>
<name>A0ABX3HB92_9BACL</name>
<accession>A0ABX3HB92</accession>
<sequence>MPTARMSPDDLYKNPQIRADDINKCFEYESIDDIITSIGGYESVRILPFLDTKTIQKKTEFIMGFSDATTFITYLNQWVW</sequence>
<dbReference type="InterPro" id="IPR029062">
    <property type="entry name" value="Class_I_gatase-like"/>
</dbReference>
<comment type="caution">
    <text evidence="2">The sequence shown here is derived from an EMBL/GenBank/DDBJ whole genome shotgun (WGS) entry which is preliminary data.</text>
</comment>